<protein>
    <recommendedName>
        <fullName evidence="3">DDE-1 domain-containing protein</fullName>
    </recommendedName>
</protein>
<evidence type="ECO:0008006" key="3">
    <source>
        <dbReference type="Google" id="ProtNLM"/>
    </source>
</evidence>
<keyword evidence="2" id="KW-1185">Reference proteome</keyword>
<reference evidence="1 2" key="1">
    <citation type="journal article" date="2011" name="Science">
        <title>The ecoresponsive genome of Daphnia pulex.</title>
        <authorList>
            <person name="Colbourne J.K."/>
            <person name="Pfrender M.E."/>
            <person name="Gilbert D."/>
            <person name="Thomas W.K."/>
            <person name="Tucker A."/>
            <person name="Oakley T.H."/>
            <person name="Tokishita S."/>
            <person name="Aerts A."/>
            <person name="Arnold G.J."/>
            <person name="Basu M.K."/>
            <person name="Bauer D.J."/>
            <person name="Caceres C.E."/>
            <person name="Carmel L."/>
            <person name="Casola C."/>
            <person name="Choi J.H."/>
            <person name="Detter J.C."/>
            <person name="Dong Q."/>
            <person name="Dusheyko S."/>
            <person name="Eads B.D."/>
            <person name="Frohlich T."/>
            <person name="Geiler-Samerotte K.A."/>
            <person name="Gerlach D."/>
            <person name="Hatcher P."/>
            <person name="Jogdeo S."/>
            <person name="Krijgsveld J."/>
            <person name="Kriventseva E.V."/>
            <person name="Kultz D."/>
            <person name="Laforsch C."/>
            <person name="Lindquist E."/>
            <person name="Lopez J."/>
            <person name="Manak J.R."/>
            <person name="Muller J."/>
            <person name="Pangilinan J."/>
            <person name="Patwardhan R.P."/>
            <person name="Pitluck S."/>
            <person name="Pritham E.J."/>
            <person name="Rechtsteiner A."/>
            <person name="Rho M."/>
            <person name="Rogozin I.B."/>
            <person name="Sakarya O."/>
            <person name="Salamov A."/>
            <person name="Schaack S."/>
            <person name="Shapiro H."/>
            <person name="Shiga Y."/>
            <person name="Skalitzky C."/>
            <person name="Smith Z."/>
            <person name="Souvorov A."/>
            <person name="Sung W."/>
            <person name="Tang Z."/>
            <person name="Tsuchiya D."/>
            <person name="Tu H."/>
            <person name="Vos H."/>
            <person name="Wang M."/>
            <person name="Wolf Y.I."/>
            <person name="Yamagata H."/>
            <person name="Yamada T."/>
            <person name="Ye Y."/>
            <person name="Shaw J.R."/>
            <person name="Andrews J."/>
            <person name="Crease T.J."/>
            <person name="Tang H."/>
            <person name="Lucas S.M."/>
            <person name="Robertson H.M."/>
            <person name="Bork P."/>
            <person name="Koonin E.V."/>
            <person name="Zdobnov E.M."/>
            <person name="Grigoriev I.V."/>
            <person name="Lynch M."/>
            <person name="Boore J.L."/>
        </authorList>
    </citation>
    <scope>NUCLEOTIDE SEQUENCE [LARGE SCALE GENOMIC DNA]</scope>
</reference>
<dbReference type="OrthoDB" id="9996331at2759"/>
<dbReference type="Gene3D" id="3.30.420.10">
    <property type="entry name" value="Ribonuclease H-like superfamily/Ribonuclease H"/>
    <property type="match status" value="1"/>
</dbReference>
<organism evidence="1 2">
    <name type="scientific">Daphnia pulex</name>
    <name type="common">Water flea</name>
    <dbReference type="NCBI Taxonomy" id="6669"/>
    <lineage>
        <taxon>Eukaryota</taxon>
        <taxon>Metazoa</taxon>
        <taxon>Ecdysozoa</taxon>
        <taxon>Arthropoda</taxon>
        <taxon>Crustacea</taxon>
        <taxon>Branchiopoda</taxon>
        <taxon>Diplostraca</taxon>
        <taxon>Cladocera</taxon>
        <taxon>Anomopoda</taxon>
        <taxon>Daphniidae</taxon>
        <taxon>Daphnia</taxon>
    </lineage>
</organism>
<dbReference type="InParanoid" id="E9HC37"/>
<dbReference type="PhylomeDB" id="E9HC37"/>
<dbReference type="EMBL" id="GL732618">
    <property type="protein sequence ID" value="EFX70699.1"/>
    <property type="molecule type" value="Genomic_DNA"/>
</dbReference>
<dbReference type="AlphaFoldDB" id="E9HC37"/>
<dbReference type="InterPro" id="IPR036397">
    <property type="entry name" value="RNaseH_sf"/>
</dbReference>
<proteinExistence type="predicted"/>
<sequence>MDVSYGDSQRFRFPAHYSTAMKKYYGEHKNALILLDWPRCFGDVMPVESLWKQMLDELTENKIKVVSENKLWEEIHKVWHKICTADFVLRRLNQISVSLEQVVNNQGAYVD</sequence>
<dbReference type="GO" id="GO:0003676">
    <property type="term" value="F:nucleic acid binding"/>
    <property type="evidence" value="ECO:0007669"/>
    <property type="project" value="InterPro"/>
</dbReference>
<evidence type="ECO:0000313" key="1">
    <source>
        <dbReference type="EMBL" id="EFX70699.1"/>
    </source>
</evidence>
<dbReference type="HOGENOM" id="CLU_2160931_0_0_1"/>
<accession>E9HC37</accession>
<gene>
    <name evidence="1" type="ORF">DAPPUDRAFT_256793</name>
</gene>
<evidence type="ECO:0000313" key="2">
    <source>
        <dbReference type="Proteomes" id="UP000000305"/>
    </source>
</evidence>
<dbReference type="KEGG" id="dpx:DAPPUDRAFT_256793"/>
<dbReference type="Proteomes" id="UP000000305">
    <property type="component" value="Unassembled WGS sequence"/>
</dbReference>
<name>E9HC37_DAPPU</name>